<evidence type="ECO:0000313" key="2">
    <source>
        <dbReference type="Proteomes" id="UP000292385"/>
    </source>
</evidence>
<proteinExistence type="predicted"/>
<reference evidence="1 2" key="1">
    <citation type="submission" date="2019-02" db="EMBL/GenBank/DDBJ databases">
        <title>Kribbella capetownensis sp. nov. and Kribbella speibonae sp. nov., isolated from soil.</title>
        <authorList>
            <person name="Curtis S.M."/>
            <person name="Norton I."/>
            <person name="Everest G.J."/>
            <person name="Meyers P.R."/>
        </authorList>
    </citation>
    <scope>NUCLEOTIDE SEQUENCE [LARGE SCALE GENOMIC DNA]</scope>
    <source>
        <strain evidence="1 2">SK5</strain>
    </source>
</reference>
<protein>
    <recommendedName>
        <fullName evidence="3">Sigma-70 family RNA polymerase sigma factor</fullName>
    </recommendedName>
</protein>
<name>A0ABY2AD93_9ACTN</name>
<gene>
    <name evidence="1" type="ORF">E0H58_01975</name>
</gene>
<keyword evidence="2" id="KW-1185">Reference proteome</keyword>
<evidence type="ECO:0000313" key="1">
    <source>
        <dbReference type="EMBL" id="TCC26807.1"/>
    </source>
</evidence>
<comment type="caution">
    <text evidence="1">The sequence shown here is derived from an EMBL/GenBank/DDBJ whole genome shotgun (WGS) entry which is preliminary data.</text>
</comment>
<accession>A0ABY2AD93</accession>
<sequence length="245" mass="27243">MDVDLEDLIAEAARSGWAPEPSRRLVEEIESHIVAPLSSRLRAVLGRDEAEQLARVIAWERCLELATGPPPDGVSWGYLANLVRWRLMDVARATVLHSRRHRLTHRLPEPPPRDRWSLGPLLEQIAYELESEGLPAAAGRRFIRVAADGPPYYRSAIIERLRRARATAAQAEGLAWLLRGGAGRPSALARLAMGEPPDEVFNDPGVRRWIRAAAGRDQRFFGGPSRLGHRRAAGVEWLTTAREAA</sequence>
<dbReference type="EMBL" id="SJJY01000001">
    <property type="protein sequence ID" value="TCC26807.1"/>
    <property type="molecule type" value="Genomic_DNA"/>
</dbReference>
<dbReference type="RefSeq" id="WP_131459460.1">
    <property type="nucleotide sequence ID" value="NZ_SJJY01000001.1"/>
</dbReference>
<dbReference type="Proteomes" id="UP000292385">
    <property type="component" value="Unassembled WGS sequence"/>
</dbReference>
<organism evidence="1 2">
    <name type="scientific">Kribbella speibonae</name>
    <dbReference type="NCBI Taxonomy" id="1572660"/>
    <lineage>
        <taxon>Bacteria</taxon>
        <taxon>Bacillati</taxon>
        <taxon>Actinomycetota</taxon>
        <taxon>Actinomycetes</taxon>
        <taxon>Propionibacteriales</taxon>
        <taxon>Kribbellaceae</taxon>
        <taxon>Kribbella</taxon>
    </lineage>
</organism>
<evidence type="ECO:0008006" key="3">
    <source>
        <dbReference type="Google" id="ProtNLM"/>
    </source>
</evidence>